<evidence type="ECO:0000256" key="1">
    <source>
        <dbReference type="SAM" id="Phobius"/>
    </source>
</evidence>
<protein>
    <submittedName>
        <fullName evidence="2">Uncharacterized protein</fullName>
    </submittedName>
</protein>
<evidence type="ECO:0000313" key="2">
    <source>
        <dbReference type="EMBL" id="GHG10799.1"/>
    </source>
</evidence>
<keyword evidence="1" id="KW-1133">Transmembrane helix</keyword>
<feature type="transmembrane region" description="Helical" evidence="1">
    <location>
        <begin position="62"/>
        <end position="82"/>
    </location>
</feature>
<organism evidence="2 3">
    <name type="scientific">Deinococcus piscis</name>
    <dbReference type="NCBI Taxonomy" id="394230"/>
    <lineage>
        <taxon>Bacteria</taxon>
        <taxon>Thermotogati</taxon>
        <taxon>Deinococcota</taxon>
        <taxon>Deinococci</taxon>
        <taxon>Deinococcales</taxon>
        <taxon>Deinococcaceae</taxon>
        <taxon>Deinococcus</taxon>
    </lineage>
</organism>
<dbReference type="EMBL" id="BNAL01000044">
    <property type="protein sequence ID" value="GHG10799.1"/>
    <property type="molecule type" value="Genomic_DNA"/>
</dbReference>
<feature type="transmembrane region" description="Helical" evidence="1">
    <location>
        <begin position="25"/>
        <end position="50"/>
    </location>
</feature>
<keyword evidence="3" id="KW-1185">Reference proteome</keyword>
<gene>
    <name evidence="2" type="ORF">GCM10017783_24020</name>
</gene>
<keyword evidence="1" id="KW-0472">Membrane</keyword>
<evidence type="ECO:0000313" key="3">
    <source>
        <dbReference type="Proteomes" id="UP000632154"/>
    </source>
</evidence>
<comment type="caution">
    <text evidence="2">The sequence shown here is derived from an EMBL/GenBank/DDBJ whole genome shotgun (WGS) entry which is preliminary data.</text>
</comment>
<keyword evidence="1" id="KW-0812">Transmembrane</keyword>
<proteinExistence type="predicted"/>
<sequence>MKAKEGQSAAMCRLWPLIMLPVGYVAAWFVFGLPVLPLALLLAGVMLGLAYAEGRASGVRELVRLVLCLVGTLGLASSLYAAALRFKPHSGFEWAHIVLPLAALGAGLSLLLLRLVRRSLRRWDHILHTPITPWTLLVGALTFAFSPAVRVDCRGLQSDDFLSFSSDFQDSLSGPRWVKHPEQLPGQSELPKDFVVAEVRAGVVGCQRTPFSLEPVHPMLLVHLTDKVQPGMTTYAAAFGLSDHRKLTPWIRVQDSPFSISSQAGWTYRVPGWNVSPSYAHLPPELAAHSTGR</sequence>
<accession>A0ABQ3KDG2</accession>
<reference evidence="3" key="1">
    <citation type="journal article" date="2019" name="Int. J. Syst. Evol. Microbiol.">
        <title>The Global Catalogue of Microorganisms (GCM) 10K type strain sequencing project: providing services to taxonomists for standard genome sequencing and annotation.</title>
        <authorList>
            <consortium name="The Broad Institute Genomics Platform"/>
            <consortium name="The Broad Institute Genome Sequencing Center for Infectious Disease"/>
            <person name="Wu L."/>
            <person name="Ma J."/>
        </authorList>
    </citation>
    <scope>NUCLEOTIDE SEQUENCE [LARGE SCALE GENOMIC DNA]</scope>
    <source>
        <strain evidence="3">CGMCC 1.18439</strain>
    </source>
</reference>
<dbReference type="Proteomes" id="UP000632154">
    <property type="component" value="Unassembled WGS sequence"/>
</dbReference>
<feature type="transmembrane region" description="Helical" evidence="1">
    <location>
        <begin position="94"/>
        <end position="113"/>
    </location>
</feature>
<name>A0ABQ3KDG2_9DEIO</name>